<organism evidence="9">
    <name type="scientific">marine metagenome</name>
    <dbReference type="NCBI Taxonomy" id="408172"/>
    <lineage>
        <taxon>unclassified sequences</taxon>
        <taxon>metagenomes</taxon>
        <taxon>ecological metagenomes</taxon>
    </lineage>
</organism>
<evidence type="ECO:0000256" key="4">
    <source>
        <dbReference type="ARBA" id="ARBA00022989"/>
    </source>
</evidence>
<gene>
    <name evidence="9" type="ORF">METZ01_LOCUS68624</name>
</gene>
<comment type="subcellular location">
    <subcellularLocation>
        <location evidence="1">Cell membrane</location>
        <topology evidence="1">Multi-pass membrane protein</topology>
    </subcellularLocation>
</comment>
<keyword evidence="3 7" id="KW-0812">Transmembrane</keyword>
<dbReference type="Pfam" id="PF00361">
    <property type="entry name" value="Proton_antipo_M"/>
    <property type="match status" value="1"/>
</dbReference>
<dbReference type="PANTHER" id="PTHR42682:SF4">
    <property type="entry name" value="NADH-UBIQUINONE_PLASTOQUINONE"/>
    <property type="match status" value="1"/>
</dbReference>
<keyword evidence="4 7" id="KW-1133">Transmembrane helix</keyword>
<dbReference type="PRINTS" id="PR01437">
    <property type="entry name" value="NUOXDRDTASE4"/>
</dbReference>
<feature type="transmembrane region" description="Helical" evidence="7">
    <location>
        <begin position="118"/>
        <end position="143"/>
    </location>
</feature>
<feature type="transmembrane region" description="Helical" evidence="7">
    <location>
        <begin position="12"/>
        <end position="32"/>
    </location>
</feature>
<feature type="transmembrane region" description="Helical" evidence="7">
    <location>
        <begin position="80"/>
        <end position="98"/>
    </location>
</feature>
<evidence type="ECO:0000313" key="9">
    <source>
        <dbReference type="EMBL" id="SVA15770.1"/>
    </source>
</evidence>
<feature type="transmembrane region" description="Helical" evidence="7">
    <location>
        <begin position="283"/>
        <end position="304"/>
    </location>
</feature>
<feature type="transmembrane region" description="Helical" evidence="7">
    <location>
        <begin position="433"/>
        <end position="456"/>
    </location>
</feature>
<evidence type="ECO:0000256" key="3">
    <source>
        <dbReference type="ARBA" id="ARBA00022692"/>
    </source>
</evidence>
<dbReference type="EMBL" id="UINC01004634">
    <property type="protein sequence ID" value="SVA15770.1"/>
    <property type="molecule type" value="Genomic_DNA"/>
</dbReference>
<keyword evidence="6 7" id="KW-0472">Membrane</keyword>
<reference evidence="9" key="1">
    <citation type="submission" date="2018-05" db="EMBL/GenBank/DDBJ databases">
        <authorList>
            <person name="Lanie J.A."/>
            <person name="Ng W.-L."/>
            <person name="Kazmierczak K.M."/>
            <person name="Andrzejewski T.M."/>
            <person name="Davidsen T.M."/>
            <person name="Wayne K.J."/>
            <person name="Tettelin H."/>
            <person name="Glass J.I."/>
            <person name="Rusch D."/>
            <person name="Podicherti R."/>
            <person name="Tsui H.-C.T."/>
            <person name="Winkler M.E."/>
        </authorList>
    </citation>
    <scope>NUCLEOTIDE SEQUENCE</scope>
</reference>
<evidence type="ECO:0000256" key="5">
    <source>
        <dbReference type="ARBA" id="ARBA00023002"/>
    </source>
</evidence>
<dbReference type="NCBIfam" id="NF009310">
    <property type="entry name" value="PRK12668.1"/>
    <property type="match status" value="1"/>
</dbReference>
<dbReference type="AlphaFoldDB" id="A0A381TI88"/>
<feature type="transmembrane region" description="Helical" evidence="7">
    <location>
        <begin position="581"/>
        <end position="600"/>
    </location>
</feature>
<evidence type="ECO:0000256" key="1">
    <source>
        <dbReference type="ARBA" id="ARBA00004651"/>
    </source>
</evidence>
<evidence type="ECO:0000256" key="7">
    <source>
        <dbReference type="SAM" id="Phobius"/>
    </source>
</evidence>
<feature type="transmembrane region" description="Helical" evidence="7">
    <location>
        <begin position="468"/>
        <end position="488"/>
    </location>
</feature>
<feature type="transmembrane region" description="Helical" evidence="7">
    <location>
        <begin position="256"/>
        <end position="276"/>
    </location>
</feature>
<dbReference type="GO" id="GO:0005886">
    <property type="term" value="C:plasma membrane"/>
    <property type="evidence" value="ECO:0007669"/>
    <property type="project" value="UniProtKB-SubCell"/>
</dbReference>
<keyword evidence="5" id="KW-0560">Oxidoreductase</keyword>
<evidence type="ECO:0000256" key="2">
    <source>
        <dbReference type="ARBA" id="ARBA00022475"/>
    </source>
</evidence>
<evidence type="ECO:0000256" key="6">
    <source>
        <dbReference type="ARBA" id="ARBA00023136"/>
    </source>
</evidence>
<evidence type="ECO:0000259" key="8">
    <source>
        <dbReference type="Pfam" id="PF00361"/>
    </source>
</evidence>
<feature type="transmembrane region" description="Helical" evidence="7">
    <location>
        <begin position="155"/>
        <end position="177"/>
    </location>
</feature>
<feature type="transmembrane region" description="Helical" evidence="7">
    <location>
        <begin position="546"/>
        <end position="569"/>
    </location>
</feature>
<dbReference type="InterPro" id="IPR001750">
    <property type="entry name" value="ND/Mrp_TM"/>
</dbReference>
<feature type="transmembrane region" description="Helical" evidence="7">
    <location>
        <begin position="355"/>
        <end position="375"/>
    </location>
</feature>
<protein>
    <recommendedName>
        <fullName evidence="8">NADH:quinone oxidoreductase/Mrp antiporter transmembrane domain-containing protein</fullName>
    </recommendedName>
</protein>
<feature type="transmembrane region" description="Helical" evidence="7">
    <location>
        <begin position="38"/>
        <end position="59"/>
    </location>
</feature>
<feature type="transmembrane region" description="Helical" evidence="7">
    <location>
        <begin position="310"/>
        <end position="334"/>
    </location>
</feature>
<dbReference type="InterPro" id="IPR052175">
    <property type="entry name" value="ComplexI-like_HydComp"/>
</dbReference>
<feature type="domain" description="NADH:quinone oxidoreductase/Mrp antiporter transmembrane" evidence="8">
    <location>
        <begin position="121"/>
        <end position="392"/>
    </location>
</feature>
<dbReference type="PANTHER" id="PTHR42682">
    <property type="entry name" value="HYDROGENASE-4 COMPONENT F"/>
    <property type="match status" value="1"/>
</dbReference>
<feature type="transmembrane region" description="Helical" evidence="7">
    <location>
        <begin position="387"/>
        <end position="412"/>
    </location>
</feature>
<feature type="non-terminal residue" evidence="9">
    <location>
        <position position="601"/>
    </location>
</feature>
<dbReference type="GO" id="GO:0008137">
    <property type="term" value="F:NADH dehydrogenase (ubiquinone) activity"/>
    <property type="evidence" value="ECO:0007669"/>
    <property type="project" value="InterPro"/>
</dbReference>
<feature type="transmembrane region" description="Helical" evidence="7">
    <location>
        <begin position="197"/>
        <end position="215"/>
    </location>
</feature>
<proteinExistence type="predicted"/>
<accession>A0A381TI88</accession>
<dbReference type="GO" id="GO:0016491">
    <property type="term" value="F:oxidoreductase activity"/>
    <property type="evidence" value="ECO:0007669"/>
    <property type="project" value="UniProtKB-KW"/>
</dbReference>
<keyword evidence="2" id="KW-1003">Cell membrane</keyword>
<dbReference type="Gene3D" id="1.20.5.2700">
    <property type="match status" value="1"/>
</dbReference>
<dbReference type="InterPro" id="IPR003918">
    <property type="entry name" value="NADH_UbQ_OxRdtase"/>
</dbReference>
<dbReference type="GO" id="GO:0042773">
    <property type="term" value="P:ATP synthesis coupled electron transport"/>
    <property type="evidence" value="ECO:0007669"/>
    <property type="project" value="InterPro"/>
</dbReference>
<sequence>MMDIMISEIIDIEFFHPSAFYIIGGLLIPFLRGRVRQGYMLLVSFLAFFAVIKMPYGVHGVHEFLSWELTFGNVDKLSKVFAYIFTIMGVIGVVYSFHVKNNGEHLSAFYYVGGSLGVTLAGDFLTLFIFWEIMAFSSVFLIWYRNIPSSVDSGFRYLLWHVVGGLILFSGIMLHYSESGDLSIQYLPFHGWWPTDISSLGYFLIMIGFIVNAAVPPFGAWLPDSYPAATVTGAVFMSAFTTKTAVYALIRVCAGSEILIVLGVIMAIYGVVYAVLENDARRLLAYHIISQVGYMVAGTGLGTQMAINGVVAHAFCHILYKSLLFMGTGSVLYVTGTAKLSELGGLYRTMPRTMVYTIIGGLAISAFPLFSGFVSKSMTVAAFGEEHIMWAFLGLMLASAGTFLHTGLKVPYFIWFGKDKGIKAQEPPWNMELAMIIGSVFCIGLGIFYNYLYALLPYPVHFEPYTAYHTWETLQLLLFTQLGFFLLIKKLWCEDTISIDTDWFPRKGARTLMWFVNKPLAMLEYNFVGEIYEFIIQKPIMRAAEFFRWVDTVIVDGFFSGVAELVLRWSRQLQAVQSGQIQQYAMIMVGGVIVLILVTVI</sequence>
<name>A0A381TI88_9ZZZZ</name>
<feature type="transmembrane region" description="Helical" evidence="7">
    <location>
        <begin position="227"/>
        <end position="250"/>
    </location>
</feature>